<gene>
    <name evidence="1" type="ORF">TNIN_2681</name>
</gene>
<evidence type="ECO:0000313" key="1">
    <source>
        <dbReference type="EMBL" id="GFS36814.1"/>
    </source>
</evidence>
<protein>
    <submittedName>
        <fullName evidence="1">Uncharacterized protein</fullName>
    </submittedName>
</protein>
<organism evidence="1 2">
    <name type="scientific">Trichonephila inaurata madagascariensis</name>
    <dbReference type="NCBI Taxonomy" id="2747483"/>
    <lineage>
        <taxon>Eukaryota</taxon>
        <taxon>Metazoa</taxon>
        <taxon>Ecdysozoa</taxon>
        <taxon>Arthropoda</taxon>
        <taxon>Chelicerata</taxon>
        <taxon>Arachnida</taxon>
        <taxon>Araneae</taxon>
        <taxon>Araneomorphae</taxon>
        <taxon>Entelegynae</taxon>
        <taxon>Araneoidea</taxon>
        <taxon>Nephilidae</taxon>
        <taxon>Trichonephila</taxon>
        <taxon>Trichonephila inaurata</taxon>
    </lineage>
</organism>
<dbReference type="OrthoDB" id="272985at2759"/>
<accession>A0A8X6MAS1</accession>
<dbReference type="Proteomes" id="UP000886998">
    <property type="component" value="Unassembled WGS sequence"/>
</dbReference>
<evidence type="ECO:0000313" key="2">
    <source>
        <dbReference type="Proteomes" id="UP000886998"/>
    </source>
</evidence>
<proteinExistence type="predicted"/>
<dbReference type="EMBL" id="BMAV01024875">
    <property type="protein sequence ID" value="GFS36814.1"/>
    <property type="molecule type" value="Genomic_DNA"/>
</dbReference>
<name>A0A8X6MAS1_9ARAC</name>
<comment type="caution">
    <text evidence="1">The sequence shown here is derived from an EMBL/GenBank/DDBJ whole genome shotgun (WGS) entry which is preliminary data.</text>
</comment>
<keyword evidence="2" id="KW-1185">Reference proteome</keyword>
<sequence length="306" mass="34294">MAAEIMDDSTLVDYRIKISGKAPLKEHKGKFNAPSVSEVTIMIAGELDDRRDITFSLECQSKGLANPKKGVPLADFPGYVTDNALGRVYTVHPNNREAFHMRLLLHHVRGSISFGDLKIVIVRDEDNKIPSITSNKLALYGLPEPVYDQPELTSKDVLRKTSYDVQALRAYMAASVPRLTPDHQQAFIAITGIIGSERGEAFSFWMHQIGDGKVPEDPSTGFIIMRCDQIVNSPDEFLSKVYPNIQQNFKDQDWLSHKEILASRNDVVEKLNVTIQKQLSGQENMPTSPQTTSLMMMKQYNIPLSS</sequence>
<reference evidence="1" key="1">
    <citation type="submission" date="2020-08" db="EMBL/GenBank/DDBJ databases">
        <title>Multicomponent nature underlies the extraordinary mechanical properties of spider dragline silk.</title>
        <authorList>
            <person name="Kono N."/>
            <person name="Nakamura H."/>
            <person name="Mori M."/>
            <person name="Yoshida Y."/>
            <person name="Ohtoshi R."/>
            <person name="Malay A.D."/>
            <person name="Moran D.A.P."/>
            <person name="Tomita M."/>
            <person name="Numata K."/>
            <person name="Arakawa K."/>
        </authorList>
    </citation>
    <scope>NUCLEOTIDE SEQUENCE</scope>
</reference>
<dbReference type="AlphaFoldDB" id="A0A8X6MAS1"/>